<protein>
    <submittedName>
        <fullName evidence="1">Uncharacterized protein</fullName>
    </submittedName>
</protein>
<keyword evidence="2" id="KW-1185">Reference proteome</keyword>
<dbReference type="PATRIC" id="fig|1114963.3.peg.3393"/>
<name>A0A0J7XNT8_9SPHN</name>
<dbReference type="RefSeq" id="WP_059152476.1">
    <property type="nucleotide sequence ID" value="NZ_KQ130455.1"/>
</dbReference>
<dbReference type="AlphaFoldDB" id="A0A0J7XNT8"/>
<proteinExistence type="predicted"/>
<dbReference type="Proteomes" id="UP000052268">
    <property type="component" value="Unassembled WGS sequence"/>
</dbReference>
<comment type="caution">
    <text evidence="1">The sequence shown here is derived from an EMBL/GenBank/DDBJ whole genome shotgun (WGS) entry which is preliminary data.</text>
</comment>
<evidence type="ECO:0000313" key="1">
    <source>
        <dbReference type="EMBL" id="KMS53606.1"/>
    </source>
</evidence>
<accession>A0A0J7XNT8</accession>
<sequence>MADLDWLPAREVQRRLFAAGLAAGDLTGSIAWFARHRGLIATGFGRVHNGDAVVREPSRDRVPLRMWRALLAGEKPGLESFASWTDGSLTWVIVRDDGRDLQETWESVHFDRVSVETMVRDISTRGDVDCLQGWEIDRWIETACRTEDSKAAWAAYSLDHGARRGKKAAFTVAWRRVKGERKPGRPRLRERSA</sequence>
<gene>
    <name evidence="1" type="ORF">V474_22770</name>
</gene>
<reference evidence="1 2" key="1">
    <citation type="journal article" date="2015" name="G3 (Bethesda)">
        <title>Insights into Ongoing Evolution of the Hexachlorocyclohexane Catabolic Pathway from Comparative Genomics of Ten Sphingomonadaceae Strains.</title>
        <authorList>
            <person name="Pearce S.L."/>
            <person name="Oakeshott J.G."/>
            <person name="Pandey G."/>
        </authorList>
    </citation>
    <scope>NUCLEOTIDE SEQUENCE [LARGE SCALE GENOMIC DNA]</scope>
    <source>
        <strain evidence="1 2">LL02</strain>
    </source>
</reference>
<organism evidence="1 2">
    <name type="scientific">Novosphingobium barchaimii LL02</name>
    <dbReference type="NCBI Taxonomy" id="1114963"/>
    <lineage>
        <taxon>Bacteria</taxon>
        <taxon>Pseudomonadati</taxon>
        <taxon>Pseudomonadota</taxon>
        <taxon>Alphaproteobacteria</taxon>
        <taxon>Sphingomonadales</taxon>
        <taxon>Sphingomonadaceae</taxon>
        <taxon>Novosphingobium</taxon>
    </lineage>
</organism>
<dbReference type="EMBL" id="JACU01000007">
    <property type="protein sequence ID" value="KMS53606.1"/>
    <property type="molecule type" value="Genomic_DNA"/>
</dbReference>
<evidence type="ECO:0000313" key="2">
    <source>
        <dbReference type="Proteomes" id="UP000052268"/>
    </source>
</evidence>